<evidence type="ECO:0000256" key="7">
    <source>
        <dbReference type="ARBA" id="ARBA00023180"/>
    </source>
</evidence>
<evidence type="ECO:0000256" key="4">
    <source>
        <dbReference type="ARBA" id="ARBA00022729"/>
    </source>
</evidence>
<dbReference type="SUPFAM" id="SSF57055">
    <property type="entry name" value="Agouti-related protein"/>
    <property type="match status" value="1"/>
</dbReference>
<dbReference type="RefSeq" id="XP_004698291.1">
    <property type="nucleotide sequence ID" value="XM_004698234.1"/>
</dbReference>
<evidence type="ECO:0000256" key="5">
    <source>
        <dbReference type="ARBA" id="ARBA00022854"/>
    </source>
</evidence>
<evidence type="ECO:0000256" key="2">
    <source>
        <dbReference type="ARBA" id="ARBA00017885"/>
    </source>
</evidence>
<dbReference type="InterPro" id="IPR036836">
    <property type="entry name" value="Agouti_dom_sf"/>
</dbReference>
<dbReference type="SMART" id="SM00792">
    <property type="entry name" value="Agouti"/>
    <property type="match status" value="1"/>
</dbReference>
<keyword evidence="5" id="KW-0960">Knottin</keyword>
<evidence type="ECO:0000259" key="12">
    <source>
        <dbReference type="PROSITE" id="PS51150"/>
    </source>
</evidence>
<proteinExistence type="predicted"/>
<keyword evidence="4 11" id="KW-0732">Signal</keyword>
<accession>A0ABM0IEL7</accession>
<evidence type="ECO:0000256" key="6">
    <source>
        <dbReference type="ARBA" id="ARBA00023157"/>
    </source>
</evidence>
<dbReference type="InterPro" id="IPR027300">
    <property type="entry name" value="Agouti_dom"/>
</dbReference>
<feature type="chain" id="PRO_5047080062" description="Agouti-signaling protein" evidence="11">
    <location>
        <begin position="23"/>
        <end position="130"/>
    </location>
</feature>
<dbReference type="Gene3D" id="4.10.760.10">
    <property type="entry name" value="Agouti domain"/>
    <property type="match status" value="1"/>
</dbReference>
<feature type="region of interest" description="Disordered" evidence="10">
    <location>
        <begin position="61"/>
        <end position="89"/>
    </location>
</feature>
<dbReference type="Pfam" id="PF05039">
    <property type="entry name" value="Agouti"/>
    <property type="match status" value="1"/>
</dbReference>
<feature type="disulfide bond" evidence="9">
    <location>
        <begin position="105"/>
        <end position="123"/>
    </location>
</feature>
<comment type="subcellular location">
    <subcellularLocation>
        <location evidence="1">Secreted</location>
    </subcellularLocation>
</comment>
<name>A0ABM0IEL7_ECHTE</name>
<dbReference type="Proteomes" id="UP000694863">
    <property type="component" value="Unplaced"/>
</dbReference>
<dbReference type="GeneID" id="101661771"/>
<sequence length="130" mass="14174">MDVTRLLLATLLVCLCFLATHGHLALEEKPRDDRTLRNNASVSLLDCPSVSIVALNKKSKRVSRKEAEKMKSLSKKKASVKTAGPPPPGGCVATRDSCKPLAPACCDPCAACLCRFFRSVCTCRVFNRYC</sequence>
<reference evidence="14" key="1">
    <citation type="submission" date="2025-08" db="UniProtKB">
        <authorList>
            <consortium name="RefSeq"/>
        </authorList>
    </citation>
    <scope>IDENTIFICATION</scope>
</reference>
<protein>
    <recommendedName>
        <fullName evidence="2">Agouti-signaling protein</fullName>
    </recommendedName>
    <alternativeName>
        <fullName evidence="8">Agouti switch protein</fullName>
    </alternativeName>
</protein>
<feature type="disulfide bond" evidence="9">
    <location>
        <begin position="114"/>
        <end position="121"/>
    </location>
</feature>
<feature type="disulfide bond" evidence="9">
    <location>
        <begin position="98"/>
        <end position="112"/>
    </location>
</feature>
<dbReference type="PANTHER" id="PTHR16551:SF1">
    <property type="entry name" value="AGOUTI-SIGNALING PROTEIN"/>
    <property type="match status" value="1"/>
</dbReference>
<evidence type="ECO:0000256" key="9">
    <source>
        <dbReference type="PROSITE-ProRule" id="PRU00494"/>
    </source>
</evidence>
<dbReference type="InterPro" id="IPR007733">
    <property type="entry name" value="Agouti"/>
</dbReference>
<evidence type="ECO:0000256" key="8">
    <source>
        <dbReference type="ARBA" id="ARBA00033432"/>
    </source>
</evidence>
<feature type="disulfide bond" evidence="9">
    <location>
        <begin position="109"/>
        <end position="130"/>
    </location>
</feature>
<evidence type="ECO:0000256" key="3">
    <source>
        <dbReference type="ARBA" id="ARBA00022525"/>
    </source>
</evidence>
<keyword evidence="6 9" id="KW-1015">Disulfide bond</keyword>
<keyword evidence="13" id="KW-1185">Reference proteome</keyword>
<feature type="disulfide bond" evidence="9">
    <location>
        <begin position="91"/>
        <end position="106"/>
    </location>
</feature>
<evidence type="ECO:0000313" key="13">
    <source>
        <dbReference type="Proteomes" id="UP000694863"/>
    </source>
</evidence>
<dbReference type="PROSITE" id="PS60024">
    <property type="entry name" value="AGOUTI_1"/>
    <property type="match status" value="1"/>
</dbReference>
<organism evidence="13 14">
    <name type="scientific">Echinops telfairi</name>
    <name type="common">Lesser hedgehog tenrec</name>
    <dbReference type="NCBI Taxonomy" id="9371"/>
    <lineage>
        <taxon>Eukaryota</taxon>
        <taxon>Metazoa</taxon>
        <taxon>Chordata</taxon>
        <taxon>Craniata</taxon>
        <taxon>Vertebrata</taxon>
        <taxon>Euteleostomi</taxon>
        <taxon>Mammalia</taxon>
        <taxon>Eutheria</taxon>
        <taxon>Afrotheria</taxon>
        <taxon>Tenrecidae</taxon>
        <taxon>Tenrecinae</taxon>
        <taxon>Echinops</taxon>
    </lineage>
</organism>
<evidence type="ECO:0000256" key="1">
    <source>
        <dbReference type="ARBA" id="ARBA00004613"/>
    </source>
</evidence>
<gene>
    <name evidence="14" type="primary">LOC101661771</name>
</gene>
<feature type="domain" description="Agouti" evidence="12">
    <location>
        <begin position="91"/>
        <end position="130"/>
    </location>
</feature>
<evidence type="ECO:0000313" key="14">
    <source>
        <dbReference type="RefSeq" id="XP_004698291.1"/>
    </source>
</evidence>
<evidence type="ECO:0000256" key="11">
    <source>
        <dbReference type="SAM" id="SignalP"/>
    </source>
</evidence>
<dbReference type="PROSITE" id="PS51150">
    <property type="entry name" value="AGOUTI_2"/>
    <property type="match status" value="1"/>
</dbReference>
<feature type="signal peptide" evidence="11">
    <location>
        <begin position="1"/>
        <end position="22"/>
    </location>
</feature>
<keyword evidence="3" id="KW-0964">Secreted</keyword>
<keyword evidence="7" id="KW-0325">Glycoprotein</keyword>
<evidence type="ECO:0000256" key="10">
    <source>
        <dbReference type="SAM" id="MobiDB-lite"/>
    </source>
</evidence>
<dbReference type="PANTHER" id="PTHR16551">
    <property type="entry name" value="AGOUTI RELATED"/>
    <property type="match status" value="1"/>
</dbReference>